<keyword evidence="1" id="KW-0812">Transmembrane</keyword>
<dbReference type="Gene3D" id="2.60.120.10">
    <property type="entry name" value="Jelly Rolls"/>
    <property type="match status" value="1"/>
</dbReference>
<feature type="domain" description="Cupin type-2" evidence="2">
    <location>
        <begin position="152"/>
        <end position="216"/>
    </location>
</feature>
<feature type="transmembrane region" description="Helical" evidence="1">
    <location>
        <begin position="100"/>
        <end position="122"/>
    </location>
</feature>
<dbReference type="InterPro" id="IPR025363">
    <property type="entry name" value="DUF4267"/>
</dbReference>
<reference evidence="3 4" key="1">
    <citation type="submission" date="2020-09" db="EMBL/GenBank/DDBJ databases">
        <title>Pedobacter sp. SW-16 isolated from soil near Yeocheon.</title>
        <authorList>
            <person name="Im H.S."/>
            <person name="Joung Y."/>
            <person name="Lee S.-S."/>
        </authorList>
    </citation>
    <scope>NUCLEOTIDE SEQUENCE [LARGE SCALE GENOMIC DNA]</scope>
    <source>
        <strain evidence="3 4">SW-16</strain>
    </source>
</reference>
<dbReference type="Proteomes" id="UP000516439">
    <property type="component" value="Chromosome"/>
</dbReference>
<gene>
    <name evidence="3" type="ORF">H9N25_01085</name>
</gene>
<protein>
    <submittedName>
        <fullName evidence="3">DUF4267 domain-containing protein</fullName>
    </submittedName>
</protein>
<dbReference type="InterPro" id="IPR014710">
    <property type="entry name" value="RmlC-like_jellyroll"/>
</dbReference>
<dbReference type="SUPFAM" id="SSF51182">
    <property type="entry name" value="RmlC-like cupins"/>
    <property type="match status" value="1"/>
</dbReference>
<dbReference type="RefSeq" id="WP_190327656.1">
    <property type="nucleotide sequence ID" value="NZ_CP061171.1"/>
</dbReference>
<accession>A0ABX6TI36</accession>
<keyword evidence="4" id="KW-1185">Reference proteome</keyword>
<dbReference type="InterPro" id="IPR011051">
    <property type="entry name" value="RmlC_Cupin_sf"/>
</dbReference>
<evidence type="ECO:0000256" key="1">
    <source>
        <dbReference type="SAM" id="Phobius"/>
    </source>
</evidence>
<feature type="transmembrane region" description="Helical" evidence="1">
    <location>
        <begin position="7"/>
        <end position="26"/>
    </location>
</feature>
<dbReference type="Pfam" id="PF14087">
    <property type="entry name" value="DUF4267"/>
    <property type="match status" value="1"/>
</dbReference>
<organism evidence="3 4">
    <name type="scientific">Pedobacter riviphilus</name>
    <dbReference type="NCBI Taxonomy" id="2766984"/>
    <lineage>
        <taxon>Bacteria</taxon>
        <taxon>Pseudomonadati</taxon>
        <taxon>Bacteroidota</taxon>
        <taxon>Sphingobacteriia</taxon>
        <taxon>Sphingobacteriales</taxon>
        <taxon>Sphingobacteriaceae</taxon>
        <taxon>Pedobacter</taxon>
    </lineage>
</organism>
<dbReference type="InterPro" id="IPR013096">
    <property type="entry name" value="Cupin_2"/>
</dbReference>
<keyword evidence="1" id="KW-0472">Membrane</keyword>
<feature type="transmembrane region" description="Helical" evidence="1">
    <location>
        <begin position="46"/>
        <end position="67"/>
    </location>
</feature>
<keyword evidence="1" id="KW-1133">Transmembrane helix</keyword>
<dbReference type="Pfam" id="PF07883">
    <property type="entry name" value="Cupin_2"/>
    <property type="match status" value="1"/>
</dbReference>
<name>A0ABX6TI36_9SPHI</name>
<evidence type="ECO:0000313" key="4">
    <source>
        <dbReference type="Proteomes" id="UP000516439"/>
    </source>
</evidence>
<dbReference type="EMBL" id="CP061171">
    <property type="protein sequence ID" value="QNR85133.1"/>
    <property type="molecule type" value="Genomic_DNA"/>
</dbReference>
<proteinExistence type="predicted"/>
<feature type="transmembrane region" description="Helical" evidence="1">
    <location>
        <begin position="74"/>
        <end position="94"/>
    </location>
</feature>
<evidence type="ECO:0000259" key="2">
    <source>
        <dbReference type="Pfam" id="PF07883"/>
    </source>
</evidence>
<evidence type="ECO:0000313" key="3">
    <source>
        <dbReference type="EMBL" id="QNR85133.1"/>
    </source>
</evidence>
<sequence>MTTRICYRIAFLTGIGLLFIGLRFLISPVKAEFDYGIFTNTNEDYSFHYIKGIRDLFSGILLLLLVLTKERKALGITLLSATVVPFGDFMIVMGKNGSDWQHAIAHLVAIAICMITGPLLLLQKTKKSSSDKQVSFNLIRSAADGGPTVAECDLLPGAKTPWHYHTLFSEKFEILDGELEVGKAGKRYQLKSGDEIVILANETHLFYNRSESVCRIRTTIDPGNIPFEQASLILLGLAKDGFTNRNGIPKKLSDLALFIYLNNSKMTGIMKIAELFLSLVAKIAINTGRLKVLEDAYCKPARQIIS</sequence>